<dbReference type="VEuPathDB" id="FungiDB:I7I52_01960"/>
<sequence length="143" mass="15757">MAAESGQATADGEQPGQTDVTDVMDELFTTRLREGMDSRTASGGTVTGWLAVAVHVCISQSATVLLSCPARQRTRQESGNNWELRRAREEKAKKGALEETKQPLTDCPARRMLLQPVAAQHSNYLTLEENCHQPCRTTERARS</sequence>
<organism evidence="2 3">
    <name type="scientific">Ajellomyces capsulatus</name>
    <name type="common">Darling's disease fungus</name>
    <name type="synonym">Histoplasma capsulatum</name>
    <dbReference type="NCBI Taxonomy" id="5037"/>
    <lineage>
        <taxon>Eukaryota</taxon>
        <taxon>Fungi</taxon>
        <taxon>Dikarya</taxon>
        <taxon>Ascomycota</taxon>
        <taxon>Pezizomycotina</taxon>
        <taxon>Eurotiomycetes</taxon>
        <taxon>Eurotiomycetidae</taxon>
        <taxon>Onygenales</taxon>
        <taxon>Ajellomycetaceae</taxon>
        <taxon>Histoplasma</taxon>
    </lineage>
</organism>
<evidence type="ECO:0000313" key="2">
    <source>
        <dbReference type="EMBL" id="KAG5303835.1"/>
    </source>
</evidence>
<name>A0A8H7Z460_AJECA</name>
<feature type="region of interest" description="Disordered" evidence="1">
    <location>
        <begin position="1"/>
        <end position="20"/>
    </location>
</feature>
<dbReference type="AlphaFoldDB" id="A0A8H7Z460"/>
<proteinExistence type="predicted"/>
<protein>
    <submittedName>
        <fullName evidence="2">Uncharacterized protein</fullName>
    </submittedName>
</protein>
<dbReference type="Proteomes" id="UP000670092">
    <property type="component" value="Unassembled WGS sequence"/>
</dbReference>
<comment type="caution">
    <text evidence="2">The sequence shown here is derived from an EMBL/GenBank/DDBJ whole genome shotgun (WGS) entry which is preliminary data.</text>
</comment>
<dbReference type="EMBL" id="JAEVHI010000001">
    <property type="protein sequence ID" value="KAG5303835.1"/>
    <property type="molecule type" value="Genomic_DNA"/>
</dbReference>
<gene>
    <name evidence="2" type="ORF">I7I52_01960</name>
</gene>
<accession>A0A8H7Z460</accession>
<evidence type="ECO:0000313" key="3">
    <source>
        <dbReference type="Proteomes" id="UP000670092"/>
    </source>
</evidence>
<evidence type="ECO:0000256" key="1">
    <source>
        <dbReference type="SAM" id="MobiDB-lite"/>
    </source>
</evidence>
<reference evidence="2 3" key="1">
    <citation type="submission" date="2021-01" db="EMBL/GenBank/DDBJ databases">
        <title>Chromosome-level genome assembly of a human fungal pathogen reveals clustering of transcriptionally co-regulated genes.</title>
        <authorList>
            <person name="Voorhies M."/>
            <person name="Cohen S."/>
            <person name="Shea T.P."/>
            <person name="Petrus S."/>
            <person name="Munoz J.F."/>
            <person name="Poplawski S."/>
            <person name="Goldman W.E."/>
            <person name="Michael T."/>
            <person name="Cuomo C.A."/>
            <person name="Sil A."/>
            <person name="Beyhan S."/>
        </authorList>
    </citation>
    <scope>NUCLEOTIDE SEQUENCE [LARGE SCALE GENOMIC DNA]</scope>
    <source>
        <strain evidence="2 3">G184AR</strain>
    </source>
</reference>